<sequence>MYDNTSGTFIPSANFERFPEARGFDEWQENRSWAIPHAMGIVETFVKSFEGYPAREASFDASTSGIVEKMMAPSSR</sequence>
<dbReference type="KEGG" id="fil:BN1229_v1_0191"/>
<dbReference type="EMBL" id="LN829119">
    <property type="protein sequence ID" value="CPR15068.1"/>
    <property type="molecule type" value="Genomic_DNA"/>
</dbReference>
<dbReference type="AlphaFoldDB" id="A0A0D6JA30"/>
<keyword evidence="2" id="KW-1185">Reference proteome</keyword>
<reference evidence="2" key="1">
    <citation type="submission" date="2015-02" db="EMBL/GenBank/DDBJ databases">
        <authorList>
            <person name="Chooi Y.-H."/>
        </authorList>
    </citation>
    <scope>NUCLEOTIDE SEQUENCE [LARGE SCALE GENOMIC DNA]</scope>
    <source>
        <strain evidence="2">strain Y</strain>
    </source>
</reference>
<gene>
    <name evidence="1" type="ORF">YBN1229_v1_0195</name>
</gene>
<protein>
    <submittedName>
        <fullName evidence="1">Uncharacterized protein</fullName>
    </submittedName>
</protein>
<dbReference type="KEGG" id="fiy:BN1229_v1_0195"/>
<evidence type="ECO:0000313" key="2">
    <source>
        <dbReference type="Proteomes" id="UP000033187"/>
    </source>
</evidence>
<accession>A0A0D6JA30</accession>
<dbReference type="RefSeq" id="WP_046475579.1">
    <property type="nucleotide sequence ID" value="NZ_LN829118.1"/>
</dbReference>
<evidence type="ECO:0000313" key="1">
    <source>
        <dbReference type="EMBL" id="CPR15068.1"/>
    </source>
</evidence>
<organism evidence="1 2">
    <name type="scientific">Candidatus Filomicrobium marinum</name>
    <dbReference type="NCBI Taxonomy" id="1608628"/>
    <lineage>
        <taxon>Bacteria</taxon>
        <taxon>Pseudomonadati</taxon>
        <taxon>Pseudomonadota</taxon>
        <taxon>Alphaproteobacteria</taxon>
        <taxon>Hyphomicrobiales</taxon>
        <taxon>Hyphomicrobiaceae</taxon>
        <taxon>Filomicrobium</taxon>
    </lineage>
</organism>
<dbReference type="Proteomes" id="UP000033187">
    <property type="component" value="Chromosome 1"/>
</dbReference>
<name>A0A0D6JA30_9HYPH</name>
<proteinExistence type="predicted"/>